<dbReference type="PROSITE" id="PS50943">
    <property type="entry name" value="HTH_CROC1"/>
    <property type="match status" value="1"/>
</dbReference>
<dbReference type="RefSeq" id="WP_189459239.1">
    <property type="nucleotide sequence ID" value="NZ_BMYO01000003.1"/>
</dbReference>
<dbReference type="SUPFAM" id="SSF47413">
    <property type="entry name" value="lambda repressor-like DNA-binding domains"/>
    <property type="match status" value="1"/>
</dbReference>
<dbReference type="Gene3D" id="1.10.260.40">
    <property type="entry name" value="lambda repressor-like DNA-binding domains"/>
    <property type="match status" value="1"/>
</dbReference>
<reference evidence="3" key="1">
    <citation type="journal article" date="2019" name="Int. J. Syst. Evol. Microbiol.">
        <title>The Global Catalogue of Microorganisms (GCM) 10K type strain sequencing project: providing services to taxonomists for standard genome sequencing and annotation.</title>
        <authorList>
            <consortium name="The Broad Institute Genomics Platform"/>
            <consortium name="The Broad Institute Genome Sequencing Center for Infectious Disease"/>
            <person name="Wu L."/>
            <person name="Ma J."/>
        </authorList>
    </citation>
    <scope>NUCLEOTIDE SEQUENCE [LARGE SCALE GENOMIC DNA]</scope>
    <source>
        <strain evidence="3">KCTC 23701</strain>
    </source>
</reference>
<comment type="caution">
    <text evidence="2">The sequence shown here is derived from an EMBL/GenBank/DDBJ whole genome shotgun (WGS) entry which is preliminary data.</text>
</comment>
<dbReference type="EMBL" id="BMYO01000003">
    <property type="protein sequence ID" value="GHD59814.1"/>
    <property type="molecule type" value="Genomic_DNA"/>
</dbReference>
<gene>
    <name evidence="2" type="ORF">GCM10007350_11630</name>
</gene>
<accession>A0ABQ3GXT4</accession>
<dbReference type="CDD" id="cd00093">
    <property type="entry name" value="HTH_XRE"/>
    <property type="match status" value="1"/>
</dbReference>
<evidence type="ECO:0000313" key="2">
    <source>
        <dbReference type="EMBL" id="GHD59814.1"/>
    </source>
</evidence>
<keyword evidence="3" id="KW-1185">Reference proteome</keyword>
<dbReference type="Proteomes" id="UP000604737">
    <property type="component" value="Unassembled WGS sequence"/>
</dbReference>
<name>A0ABQ3GXT4_9NEIS</name>
<organism evidence="2 3">
    <name type="scientific">Jeongeupia chitinilytica</name>
    <dbReference type="NCBI Taxonomy" id="1041641"/>
    <lineage>
        <taxon>Bacteria</taxon>
        <taxon>Pseudomonadati</taxon>
        <taxon>Pseudomonadota</taxon>
        <taxon>Betaproteobacteria</taxon>
        <taxon>Neisseriales</taxon>
        <taxon>Chitinibacteraceae</taxon>
        <taxon>Jeongeupia</taxon>
    </lineage>
</organism>
<sequence>MVAIKGQASSDLVHGMYEMAQGVSKRLREERQKLGLNQTDFAAIGGVTRNTQSVFERKLTILDLAYLDRLQSAGVDVGYVLTGVSSRAELQQLIAAYMKAPPRARAAATAALSACGVSSE</sequence>
<dbReference type="SMART" id="SM00530">
    <property type="entry name" value="HTH_XRE"/>
    <property type="match status" value="1"/>
</dbReference>
<proteinExistence type="predicted"/>
<feature type="domain" description="HTH cro/C1-type" evidence="1">
    <location>
        <begin position="27"/>
        <end position="51"/>
    </location>
</feature>
<evidence type="ECO:0000259" key="1">
    <source>
        <dbReference type="PROSITE" id="PS50943"/>
    </source>
</evidence>
<dbReference type="InterPro" id="IPR010982">
    <property type="entry name" value="Lambda_DNA-bd_dom_sf"/>
</dbReference>
<evidence type="ECO:0000313" key="3">
    <source>
        <dbReference type="Proteomes" id="UP000604737"/>
    </source>
</evidence>
<dbReference type="InterPro" id="IPR001387">
    <property type="entry name" value="Cro/C1-type_HTH"/>
</dbReference>
<protein>
    <recommendedName>
        <fullName evidence="1">HTH cro/C1-type domain-containing protein</fullName>
    </recommendedName>
</protein>